<keyword evidence="5" id="KW-0624">Polysaccharide degradation</keyword>
<gene>
    <name evidence="7" type="ORF">EZS27_023545</name>
</gene>
<protein>
    <submittedName>
        <fullName evidence="7">Xyloglucan-specific Endo-beta-1 4-glucanase BoGH9A</fullName>
        <ecNumber evidence="7">3.2.1.151</ecNumber>
    </submittedName>
</protein>
<evidence type="ECO:0000256" key="4">
    <source>
        <dbReference type="ARBA" id="ARBA00023295"/>
    </source>
</evidence>
<organism evidence="7">
    <name type="scientific">termite gut metagenome</name>
    <dbReference type="NCBI Taxonomy" id="433724"/>
    <lineage>
        <taxon>unclassified sequences</taxon>
        <taxon>metagenomes</taxon>
        <taxon>organismal metagenomes</taxon>
    </lineage>
</organism>
<keyword evidence="2 7" id="KW-0378">Hydrolase</keyword>
<evidence type="ECO:0000256" key="2">
    <source>
        <dbReference type="ARBA" id="ARBA00022801"/>
    </source>
</evidence>
<dbReference type="InterPro" id="IPR008928">
    <property type="entry name" value="6-hairpin_glycosidase_sf"/>
</dbReference>
<dbReference type="CDD" id="cd10917">
    <property type="entry name" value="CE4_NodB_like_6s_7s"/>
    <property type="match status" value="1"/>
</dbReference>
<proteinExistence type="inferred from homology"/>
<dbReference type="Gene3D" id="3.20.20.370">
    <property type="entry name" value="Glycoside hydrolase/deacetylase"/>
    <property type="match status" value="1"/>
</dbReference>
<evidence type="ECO:0000313" key="7">
    <source>
        <dbReference type="EMBL" id="KAA6327472.1"/>
    </source>
</evidence>
<sequence length="831" mass="94288">MKSYLIIACLALMSISRLNAQAAKSWIRINQLGYQPNSTKVAVFISTTDNSNTVFNVIDSKTNKPVFENKGLITNAGRWGMKQTFRLNFSSLTTEGEYYIECNGAKSPLFRINPNVYNGTADFILNYMRQQRCGYNPYLDTVCHQHDGYIVDHPTREGEKIDVRGGWHDASDCLQYLATSANATFQMLFAWQQTPDKTIYKDEYAANGRKGANGIPDILDEVRWGLDWMIRMNPDSTLMFNQIADDRDHANMRLPNHDPVDYGYGAGLGRPVYPVTGKPQGLHKNNQNRSTGVSSSAAKFASAFALGSEVFKDIDPELSILLKEKSEPAYRYGKKYPGNNQTACTVSPYFYEEDDWVDDMELAAATEYNLTGSKAWLADADYWGQLEEITPWMELGRARHYQFYPFVNLGHYYLSQSSNKEISEKYTDYMKRGLECLAKRAKEFDDPFLNGVPFAWCSNNLITAAITYARLYHQVSGDDTYMEMEAALRDWLFGCNPWGTSMICGLPPKGNSPTHTHSYVTELLNDITYGGLVDGPIERARYESLRGIGLKYEDEYAPFQKGAAVYHDDPGDYSSNEPTMDGTASLSFYLSTMEKTGKTAARSANYTYDDQGAIVRLGTNQKVIHLIFSADSAFKGAPVILKALDKYKATASFFLTGNCLRMSEHKDIIKKIISKGHYVGGHSDKHLLYAPWDKRNELLVGIDSLTADFRQNMSELKKFGINVDKLDYYLPPYEWYNKASVRIVENLGQSTINYTQGINFAADYITPDMENYRPSQELIDSLYYYENKNGLNGYIILIHPGAHKNRTDKLYNRLDEIIKTLKKKGYRLERL</sequence>
<dbReference type="Pfam" id="PF02927">
    <property type="entry name" value="CelD_N"/>
    <property type="match status" value="1"/>
</dbReference>
<accession>A0A5J4R161</accession>
<dbReference type="SUPFAM" id="SSF88713">
    <property type="entry name" value="Glycoside hydrolase/deacetylase"/>
    <property type="match status" value="1"/>
</dbReference>
<dbReference type="InterPro" id="IPR001701">
    <property type="entry name" value="Glyco_hydro_9"/>
</dbReference>
<reference evidence="7" key="1">
    <citation type="submission" date="2019-03" db="EMBL/GenBank/DDBJ databases">
        <title>Single cell metagenomics reveals metabolic interactions within the superorganism composed of flagellate Streblomastix strix and complex community of Bacteroidetes bacteria on its surface.</title>
        <authorList>
            <person name="Treitli S.C."/>
            <person name="Kolisko M."/>
            <person name="Husnik F."/>
            <person name="Keeling P."/>
            <person name="Hampl V."/>
        </authorList>
    </citation>
    <scope>NUCLEOTIDE SEQUENCE</scope>
    <source>
        <strain evidence="7">STM</strain>
    </source>
</reference>
<dbReference type="InterPro" id="IPR012341">
    <property type="entry name" value="6hp_glycosidase-like_sf"/>
</dbReference>
<evidence type="ECO:0000256" key="1">
    <source>
        <dbReference type="ARBA" id="ARBA00007072"/>
    </source>
</evidence>
<feature type="domain" description="NodB homology" evidence="6">
    <location>
        <begin position="622"/>
        <end position="829"/>
    </location>
</feature>
<dbReference type="InterPro" id="IPR013783">
    <property type="entry name" value="Ig-like_fold"/>
</dbReference>
<dbReference type="EMBL" id="SNRY01001987">
    <property type="protein sequence ID" value="KAA6327472.1"/>
    <property type="molecule type" value="Genomic_DNA"/>
</dbReference>
<dbReference type="Pfam" id="PF01522">
    <property type="entry name" value="Polysacc_deac_1"/>
    <property type="match status" value="1"/>
</dbReference>
<dbReference type="InterPro" id="IPR004197">
    <property type="entry name" value="Cellulase_Ig-like"/>
</dbReference>
<keyword evidence="3" id="KW-0119">Carbohydrate metabolism</keyword>
<dbReference type="Pfam" id="PF00759">
    <property type="entry name" value="Glyco_hydro_9"/>
    <property type="match status" value="1"/>
</dbReference>
<dbReference type="PANTHER" id="PTHR22298">
    <property type="entry name" value="ENDO-1,4-BETA-GLUCANASE"/>
    <property type="match status" value="1"/>
</dbReference>
<dbReference type="GO" id="GO:0000272">
    <property type="term" value="P:polysaccharide catabolic process"/>
    <property type="evidence" value="ECO:0007669"/>
    <property type="project" value="UniProtKB-KW"/>
</dbReference>
<comment type="similarity">
    <text evidence="1">Belongs to the glycosyl hydrolase 9 (cellulase E) family.</text>
</comment>
<dbReference type="PROSITE" id="PS51677">
    <property type="entry name" value="NODB"/>
    <property type="match status" value="1"/>
</dbReference>
<dbReference type="AlphaFoldDB" id="A0A5J4R161"/>
<dbReference type="SUPFAM" id="SSF48208">
    <property type="entry name" value="Six-hairpin glycosidases"/>
    <property type="match status" value="1"/>
</dbReference>
<evidence type="ECO:0000259" key="6">
    <source>
        <dbReference type="PROSITE" id="PS51677"/>
    </source>
</evidence>
<evidence type="ECO:0000256" key="5">
    <source>
        <dbReference type="ARBA" id="ARBA00023326"/>
    </source>
</evidence>
<dbReference type="InterPro" id="IPR014756">
    <property type="entry name" value="Ig_E-set"/>
</dbReference>
<dbReference type="InterPro" id="IPR011330">
    <property type="entry name" value="Glyco_hydro/deAcase_b/a-brl"/>
</dbReference>
<dbReference type="InterPro" id="IPR002509">
    <property type="entry name" value="NODB_dom"/>
</dbReference>
<dbReference type="GO" id="GO:0008810">
    <property type="term" value="F:cellulase activity"/>
    <property type="evidence" value="ECO:0007669"/>
    <property type="project" value="InterPro"/>
</dbReference>
<comment type="caution">
    <text evidence="7">The sequence shown here is derived from an EMBL/GenBank/DDBJ whole genome shotgun (WGS) entry which is preliminary data.</text>
</comment>
<evidence type="ECO:0000256" key="3">
    <source>
        <dbReference type="ARBA" id="ARBA00023277"/>
    </source>
</evidence>
<dbReference type="GO" id="GO:0033946">
    <property type="term" value="F:xyloglucan-specific endo-beta-1,4-glucanase activity"/>
    <property type="evidence" value="ECO:0007669"/>
    <property type="project" value="UniProtKB-EC"/>
</dbReference>
<dbReference type="Gene3D" id="1.50.10.10">
    <property type="match status" value="1"/>
</dbReference>
<name>A0A5J4R161_9ZZZZ</name>
<dbReference type="EC" id="3.2.1.151" evidence="7"/>
<keyword evidence="4 7" id="KW-0326">Glycosidase</keyword>
<dbReference type="GO" id="GO:0016810">
    <property type="term" value="F:hydrolase activity, acting on carbon-nitrogen (but not peptide) bonds"/>
    <property type="evidence" value="ECO:0007669"/>
    <property type="project" value="InterPro"/>
</dbReference>
<dbReference type="SUPFAM" id="SSF81296">
    <property type="entry name" value="E set domains"/>
    <property type="match status" value="1"/>
</dbReference>
<dbReference type="Gene3D" id="2.60.40.10">
    <property type="entry name" value="Immunoglobulins"/>
    <property type="match status" value="1"/>
</dbReference>
<dbReference type="CDD" id="cd02850">
    <property type="entry name" value="E_set_Cellulase_N"/>
    <property type="match status" value="1"/>
</dbReference>